<feature type="compositionally biased region" description="Polar residues" evidence="1">
    <location>
        <begin position="366"/>
        <end position="385"/>
    </location>
</feature>
<proteinExistence type="predicted"/>
<gene>
    <name evidence="2" type="ORF">CI610_02172</name>
</gene>
<feature type="compositionally biased region" description="Polar residues" evidence="1">
    <location>
        <begin position="1"/>
        <end position="14"/>
    </location>
</feature>
<protein>
    <submittedName>
        <fullName evidence="2">Uncharacterized protein</fullName>
    </submittedName>
</protein>
<accession>A0A2H9T6Q3</accession>
<sequence>MTYPIGSSDSNNMATPALETESEEAVVVSEETSEESGISAGLGSTEEILQIDEVVEASDTEGDEIVELEPPSPGRPDIEGEVFSRMVDNSLDALKQLNSLDANIDLEVINPFDGALILSRVRGMVSEFSALLGTQTVEQSYDVRTETQADRLSAANTLKMLRQEAAIKAADRDNKEGLRGLRHTEKDEKSLLKTQKQDLLTGSGEDSELEEEIRLLDSDVATLQSEIDTLDEELAAIGEQLAENQSQQVASQEKMDAVSEEFSRFRNGNLMNAIKVQFGKGSALEGTGEQSVEAVEREGAHQLAQLIRENRQLIRQKKQQLQLEKETFDRQQPLQDALRSQVSLSTPGGLDVLVKALEKRGADLTQENNESVQQKPVFSNDTRSFNEPADAFDRERLVIALLADDRIADLPDSLDADKPSVMQSLAKDSFSLDEFSRQLAEKMLADSLMSRISILPDSLFEATEDRKMVQGLESLLGAEKLGDLKQTMVTQLREERRSQDELGFIRNRMKG</sequence>
<comment type="caution">
    <text evidence="2">The sequence shown here is derived from an EMBL/GenBank/DDBJ whole genome shotgun (WGS) entry which is preliminary data.</text>
</comment>
<dbReference type="AlphaFoldDB" id="A0A2H9T6Q3"/>
<evidence type="ECO:0000313" key="2">
    <source>
        <dbReference type="EMBL" id="PJE78872.1"/>
    </source>
</evidence>
<feature type="region of interest" description="Disordered" evidence="1">
    <location>
        <begin position="172"/>
        <end position="207"/>
    </location>
</feature>
<feature type="compositionally biased region" description="Basic and acidic residues" evidence="1">
    <location>
        <begin position="172"/>
        <end position="191"/>
    </location>
</feature>
<reference evidence="2" key="1">
    <citation type="journal article" date="2017" name="Appl. Environ. Microbiol.">
        <title>Molecular characterization of an Endozoicomonas-like organism causing infection in king scallop Pecten maximus L.</title>
        <authorList>
            <person name="Cano I."/>
            <person name="van Aerle R."/>
            <person name="Ross S."/>
            <person name="Verner-Jeffreys D.W."/>
            <person name="Paley R.K."/>
            <person name="Rimmer G."/>
            <person name="Ryder D."/>
            <person name="Hooper P."/>
            <person name="Stone D."/>
            <person name="Feist S.W."/>
        </authorList>
    </citation>
    <scope>NUCLEOTIDE SEQUENCE</scope>
</reference>
<name>A0A2H9T6Q3_9ZZZZ</name>
<evidence type="ECO:0000256" key="1">
    <source>
        <dbReference type="SAM" id="MobiDB-lite"/>
    </source>
</evidence>
<feature type="region of interest" description="Disordered" evidence="1">
    <location>
        <begin position="366"/>
        <end position="386"/>
    </location>
</feature>
<organism evidence="2">
    <name type="scientific">invertebrate metagenome</name>
    <dbReference type="NCBI Taxonomy" id="1711999"/>
    <lineage>
        <taxon>unclassified sequences</taxon>
        <taxon>metagenomes</taxon>
        <taxon>organismal metagenomes</taxon>
    </lineage>
</organism>
<feature type="region of interest" description="Disordered" evidence="1">
    <location>
        <begin position="1"/>
        <end position="43"/>
    </location>
</feature>
<dbReference type="EMBL" id="NSIT01000119">
    <property type="protein sequence ID" value="PJE78872.1"/>
    <property type="molecule type" value="Genomic_DNA"/>
</dbReference>